<dbReference type="PIRSF" id="PIRSF032064">
    <property type="entry name" value="UCP032064"/>
    <property type="match status" value="1"/>
</dbReference>
<dbReference type="OrthoDB" id="7160947at2"/>
<dbReference type="STRING" id="1265309.K529_012800"/>
<dbReference type="GeneID" id="28250728"/>
<name>A0A1B1A4X8_9RHOB</name>
<dbReference type="Pfam" id="PF05258">
    <property type="entry name" value="DciA"/>
    <property type="match status" value="1"/>
</dbReference>
<sequence length="175" mass="19092">MAYRHSSTRGFKRTGSLLNDQIRKAGESRGFAVSRLLTHWEEIVGPELAAMARPVKVGYGRGGFGATLTVLTTGAMAPMLEMQKAALREKVNAVYGYNAISKLHITQTAPIGFAEGQVDFRYAPKVRKAAEPAPEDVASAKETATGVENDELRAALERLGRNVLTRQKSLRKGYK</sequence>
<gene>
    <name evidence="1" type="ORF">K529_012800</name>
</gene>
<organism evidence="1 2">
    <name type="scientific">Tritonibacter mobilis F1926</name>
    <dbReference type="NCBI Taxonomy" id="1265309"/>
    <lineage>
        <taxon>Bacteria</taxon>
        <taxon>Pseudomonadati</taxon>
        <taxon>Pseudomonadota</taxon>
        <taxon>Alphaproteobacteria</taxon>
        <taxon>Rhodobacterales</taxon>
        <taxon>Paracoccaceae</taxon>
        <taxon>Tritonibacter</taxon>
    </lineage>
</organism>
<dbReference type="Proteomes" id="UP000013243">
    <property type="component" value="Chromosome"/>
</dbReference>
<reference evidence="1 2" key="1">
    <citation type="journal article" date="2016" name="ISME J.">
        <title>Global occurrence and heterogeneity of the Roseobacter-clade species Ruegeria mobilis.</title>
        <authorList>
            <person name="Sonnenschein E."/>
            <person name="Gram L."/>
        </authorList>
    </citation>
    <scope>NUCLEOTIDE SEQUENCE [LARGE SCALE GENOMIC DNA]</scope>
    <source>
        <strain evidence="1 2">F1926</strain>
    </source>
</reference>
<evidence type="ECO:0000313" key="1">
    <source>
        <dbReference type="EMBL" id="ANP41650.1"/>
    </source>
</evidence>
<protein>
    <submittedName>
        <fullName evidence="1">RNA-binding protein</fullName>
    </submittedName>
</protein>
<proteinExistence type="predicted"/>
<dbReference type="AlphaFoldDB" id="A0A1B1A4X8"/>
<dbReference type="EMBL" id="CP015230">
    <property type="protein sequence ID" value="ANP41650.1"/>
    <property type="molecule type" value="Genomic_DNA"/>
</dbReference>
<evidence type="ECO:0000313" key="2">
    <source>
        <dbReference type="Proteomes" id="UP000013243"/>
    </source>
</evidence>
<dbReference type="InterPro" id="IPR010593">
    <property type="entry name" value="DUF1159"/>
</dbReference>
<dbReference type="PANTHER" id="PTHR36456">
    <property type="entry name" value="UPF0232 PROTEIN SCO3875"/>
    <property type="match status" value="1"/>
</dbReference>
<dbReference type="PANTHER" id="PTHR36456:SF1">
    <property type="entry name" value="UPF0232 PROTEIN SCO3875"/>
    <property type="match status" value="1"/>
</dbReference>
<dbReference type="RefSeq" id="WP_009177895.1">
    <property type="nucleotide sequence ID" value="NZ_CP015230.1"/>
</dbReference>
<accession>A0A1B1A4X8</accession>
<dbReference type="InterPro" id="IPR007922">
    <property type="entry name" value="DciA-like"/>
</dbReference>
<dbReference type="KEGG" id="rmb:K529_012800"/>